<dbReference type="AlphaFoldDB" id="A0AAJ2BTL8"/>
<organism evidence="2 3">
    <name type="scientific">Pseudomonas oryzihabitans</name>
    <dbReference type="NCBI Taxonomy" id="47885"/>
    <lineage>
        <taxon>Bacteria</taxon>
        <taxon>Pseudomonadati</taxon>
        <taxon>Pseudomonadota</taxon>
        <taxon>Gammaproteobacteria</taxon>
        <taxon>Pseudomonadales</taxon>
        <taxon>Pseudomonadaceae</taxon>
        <taxon>Pseudomonas</taxon>
    </lineage>
</organism>
<dbReference type="Proteomes" id="UP001268036">
    <property type="component" value="Unassembled WGS sequence"/>
</dbReference>
<dbReference type="Pfam" id="PF24886">
    <property type="entry name" value="DUF7740"/>
    <property type="match status" value="1"/>
</dbReference>
<evidence type="ECO:0000259" key="1">
    <source>
        <dbReference type="Pfam" id="PF24886"/>
    </source>
</evidence>
<feature type="domain" description="DUF7740" evidence="1">
    <location>
        <begin position="13"/>
        <end position="70"/>
    </location>
</feature>
<sequence>MSNVTPERDLSYCTLALLLTARIHGTDEAVRATARRCVKQLPKRQRDFLLDVIQSRQPLQMVRSIARKLE</sequence>
<dbReference type="InterPro" id="IPR056642">
    <property type="entry name" value="DUF7740"/>
</dbReference>
<protein>
    <recommendedName>
        <fullName evidence="1">DUF7740 domain-containing protein</fullName>
    </recommendedName>
</protein>
<name>A0AAJ2BTL8_9PSED</name>
<comment type="caution">
    <text evidence="2">The sequence shown here is derived from an EMBL/GenBank/DDBJ whole genome shotgun (WGS) entry which is preliminary data.</text>
</comment>
<accession>A0AAJ2BTL8</accession>
<reference evidence="2" key="1">
    <citation type="submission" date="2023-08" db="EMBL/GenBank/DDBJ databases">
        <title>Functional and genomic diversity of the sorghum phyllosphere microbiome.</title>
        <authorList>
            <person name="Shade A."/>
        </authorList>
    </citation>
    <scope>NUCLEOTIDE SEQUENCE</scope>
    <source>
        <strain evidence="2">SORGH_AS_0201</strain>
    </source>
</reference>
<dbReference type="EMBL" id="JAVJAF010000001">
    <property type="protein sequence ID" value="MDR6236182.1"/>
    <property type="molecule type" value="Genomic_DNA"/>
</dbReference>
<dbReference type="RefSeq" id="WP_309761122.1">
    <property type="nucleotide sequence ID" value="NZ_JAVJAF010000001.1"/>
</dbReference>
<proteinExistence type="predicted"/>
<evidence type="ECO:0000313" key="3">
    <source>
        <dbReference type="Proteomes" id="UP001268036"/>
    </source>
</evidence>
<gene>
    <name evidence="2" type="ORF">QE440_003923</name>
</gene>
<evidence type="ECO:0000313" key="2">
    <source>
        <dbReference type="EMBL" id="MDR6236182.1"/>
    </source>
</evidence>